<dbReference type="AlphaFoldDB" id="A0A839US55"/>
<dbReference type="SUPFAM" id="SSF74650">
    <property type="entry name" value="Galactose mutarotase-like"/>
    <property type="match status" value="1"/>
</dbReference>
<dbReference type="Gene3D" id="2.70.98.10">
    <property type="match status" value="1"/>
</dbReference>
<comment type="catalytic activity">
    <reaction evidence="1">
        <text>alpha-D-glucose 6-phosphate = beta-D-glucose 6-phosphate</text>
        <dbReference type="Rhea" id="RHEA:16249"/>
        <dbReference type="ChEBI" id="CHEBI:58225"/>
        <dbReference type="ChEBI" id="CHEBI:58247"/>
        <dbReference type="EC" id="5.1.3.15"/>
    </reaction>
</comment>
<dbReference type="InterPro" id="IPR025532">
    <property type="entry name" value="G6P_1-epimerase"/>
</dbReference>
<sequence>MELALPEGVNYEDHDNGLRFVVVNHPCAAARVCLQGAQVTHFQPAQGPEVFWVSEAEPYEPGKAIRGGIPLCWPWFGAHPSDTAAPAHGLARDAMWTLQSVSRRVDGVTLVLQLPELNTPHIPTGVELQLQIDVGAELLLRLTTTNNGVSDFNFSQALHAYFNIADINLAQVSGLAGVQYDDSLLPQASGDQRALMDQLKFDAEVDRIYYPRRPLAVESPVCRVELITEGSGSAVIWNPWIEKSRRLSHFLAQDYQRMVCVETANCGRDSRTLVAGASHSLSVTYVVDGTGKI</sequence>
<dbReference type="Pfam" id="PF01263">
    <property type="entry name" value="Aldose_epim"/>
    <property type="match status" value="1"/>
</dbReference>
<comment type="caution">
    <text evidence="6">The sequence shown here is derived from an EMBL/GenBank/DDBJ whole genome shotgun (WGS) entry which is preliminary data.</text>
</comment>
<evidence type="ECO:0000256" key="1">
    <source>
        <dbReference type="ARBA" id="ARBA00001096"/>
    </source>
</evidence>
<dbReference type="EMBL" id="JACHXZ010000002">
    <property type="protein sequence ID" value="MBB3168227.1"/>
    <property type="molecule type" value="Genomic_DNA"/>
</dbReference>
<keyword evidence="3 4" id="KW-0413">Isomerase</keyword>
<feature type="active site" evidence="5">
    <location>
        <position position="159"/>
    </location>
</feature>
<organism evidence="6 7">
    <name type="scientific">Simiduia aestuariiviva</name>
    <dbReference type="NCBI Taxonomy" id="1510459"/>
    <lineage>
        <taxon>Bacteria</taxon>
        <taxon>Pseudomonadati</taxon>
        <taxon>Pseudomonadota</taxon>
        <taxon>Gammaproteobacteria</taxon>
        <taxon>Cellvibrionales</taxon>
        <taxon>Cellvibrionaceae</taxon>
        <taxon>Simiduia</taxon>
    </lineage>
</organism>
<dbReference type="Proteomes" id="UP000559987">
    <property type="component" value="Unassembled WGS sequence"/>
</dbReference>
<dbReference type="GO" id="GO:0005975">
    <property type="term" value="P:carbohydrate metabolic process"/>
    <property type="evidence" value="ECO:0007669"/>
    <property type="project" value="InterPro"/>
</dbReference>
<evidence type="ECO:0000313" key="6">
    <source>
        <dbReference type="EMBL" id="MBB3168227.1"/>
    </source>
</evidence>
<dbReference type="InterPro" id="IPR014718">
    <property type="entry name" value="GH-type_carb-bd"/>
</dbReference>
<comment type="similarity">
    <text evidence="2 4">Belongs to the glucose-6-phosphate 1-epimerase family.</text>
</comment>
<evidence type="ECO:0000256" key="4">
    <source>
        <dbReference type="PIRNR" id="PIRNR016020"/>
    </source>
</evidence>
<dbReference type="PANTHER" id="PTHR11122">
    <property type="entry name" value="APOSPORY-ASSOCIATED PROTEIN C-RELATED"/>
    <property type="match status" value="1"/>
</dbReference>
<dbReference type="InterPro" id="IPR011013">
    <property type="entry name" value="Gal_mutarotase_sf_dom"/>
</dbReference>
<evidence type="ECO:0000256" key="5">
    <source>
        <dbReference type="PIRSR" id="PIRSR016020-1"/>
    </source>
</evidence>
<gene>
    <name evidence="6" type="ORF">FHS30_001411</name>
</gene>
<keyword evidence="7" id="KW-1185">Reference proteome</keyword>
<feature type="active site" evidence="5">
    <location>
        <position position="262"/>
    </location>
</feature>
<evidence type="ECO:0000256" key="2">
    <source>
        <dbReference type="ARBA" id="ARBA00005866"/>
    </source>
</evidence>
<reference evidence="6 7" key="1">
    <citation type="submission" date="2020-08" db="EMBL/GenBank/DDBJ databases">
        <title>Genomic Encyclopedia of Type Strains, Phase III (KMG-III): the genomes of soil and plant-associated and newly described type strains.</title>
        <authorList>
            <person name="Whitman W."/>
        </authorList>
    </citation>
    <scope>NUCLEOTIDE SEQUENCE [LARGE SCALE GENOMIC DNA]</scope>
    <source>
        <strain evidence="6 7">CECT 8571</strain>
    </source>
</reference>
<accession>A0A839US55</accession>
<dbReference type="InterPro" id="IPR008183">
    <property type="entry name" value="Aldose_1/G6P_1-epimerase"/>
</dbReference>
<dbReference type="EC" id="5.1.3.15" evidence="4"/>
<dbReference type="PIRSF" id="PIRSF016020">
    <property type="entry name" value="PHexose_mutarotase"/>
    <property type="match status" value="1"/>
</dbReference>
<protein>
    <recommendedName>
        <fullName evidence="4">Putative glucose-6-phosphate 1-epimerase</fullName>
        <ecNumber evidence="4">5.1.3.15</ecNumber>
    </recommendedName>
</protein>
<proteinExistence type="inferred from homology"/>
<evidence type="ECO:0000256" key="3">
    <source>
        <dbReference type="ARBA" id="ARBA00023235"/>
    </source>
</evidence>
<dbReference type="GO" id="GO:0030246">
    <property type="term" value="F:carbohydrate binding"/>
    <property type="evidence" value="ECO:0007669"/>
    <property type="project" value="UniProtKB-UniRule"/>
</dbReference>
<dbReference type="GO" id="GO:0047938">
    <property type="term" value="F:glucose-6-phosphate 1-epimerase activity"/>
    <property type="evidence" value="ECO:0007669"/>
    <property type="project" value="UniProtKB-UniRule"/>
</dbReference>
<evidence type="ECO:0000313" key="7">
    <source>
        <dbReference type="Proteomes" id="UP000559987"/>
    </source>
</evidence>
<name>A0A839US55_9GAMM</name>
<dbReference type="RefSeq" id="WP_183909728.1">
    <property type="nucleotide sequence ID" value="NZ_JACHXZ010000002.1"/>
</dbReference>
<dbReference type="PANTHER" id="PTHR11122:SF13">
    <property type="entry name" value="GLUCOSE-6-PHOSPHATE 1-EPIMERASE"/>
    <property type="match status" value="1"/>
</dbReference>
<dbReference type="CDD" id="cd09020">
    <property type="entry name" value="D-hex-6-P-epi_like"/>
    <property type="match status" value="1"/>
</dbReference>